<evidence type="ECO:0000259" key="7">
    <source>
        <dbReference type="Pfam" id="PF09924"/>
    </source>
</evidence>
<feature type="transmembrane region" description="Helical" evidence="6">
    <location>
        <begin position="108"/>
        <end position="128"/>
    </location>
</feature>
<dbReference type="Pfam" id="PF09924">
    <property type="entry name" value="LPG_synthase_C"/>
    <property type="match status" value="1"/>
</dbReference>
<evidence type="ECO:0000256" key="3">
    <source>
        <dbReference type="ARBA" id="ARBA00022692"/>
    </source>
</evidence>
<evidence type="ECO:0000256" key="6">
    <source>
        <dbReference type="SAM" id="Phobius"/>
    </source>
</evidence>
<dbReference type="PANTHER" id="PTHR34697:SF2">
    <property type="entry name" value="PHOSPHATIDYLGLYCEROL LYSYLTRANSFERASE"/>
    <property type="match status" value="1"/>
</dbReference>
<dbReference type="Proteomes" id="UP000252167">
    <property type="component" value="Unassembled WGS sequence"/>
</dbReference>
<feature type="transmembrane region" description="Helical" evidence="6">
    <location>
        <begin position="140"/>
        <end position="164"/>
    </location>
</feature>
<dbReference type="GO" id="GO:0005886">
    <property type="term" value="C:plasma membrane"/>
    <property type="evidence" value="ECO:0007669"/>
    <property type="project" value="UniProtKB-SubCell"/>
</dbReference>
<dbReference type="AlphaFoldDB" id="A0A365Y7L5"/>
<keyword evidence="5 6" id="KW-0472">Membrane</keyword>
<evidence type="ECO:0000313" key="8">
    <source>
        <dbReference type="EMBL" id="RBL98641.1"/>
    </source>
</evidence>
<keyword evidence="2" id="KW-1003">Cell membrane</keyword>
<feature type="domain" description="Phosphatidylglycerol lysyltransferase C-terminal" evidence="7">
    <location>
        <begin position="234"/>
        <end position="529"/>
    </location>
</feature>
<organism evidence="8 9">
    <name type="scientific">Glutamicibacter soli</name>
    <dbReference type="NCBI Taxonomy" id="453836"/>
    <lineage>
        <taxon>Bacteria</taxon>
        <taxon>Bacillati</taxon>
        <taxon>Actinomycetota</taxon>
        <taxon>Actinomycetes</taxon>
        <taxon>Micrococcales</taxon>
        <taxon>Micrococcaceae</taxon>
        <taxon>Glutamicibacter</taxon>
    </lineage>
</organism>
<feature type="transmembrane region" description="Helical" evidence="6">
    <location>
        <begin position="51"/>
        <end position="73"/>
    </location>
</feature>
<sequence length="563" mass="60842">MTSRNPSIAVRVQRRDRSRAASAYLGIGLGLLSLLSALLRPLHSWLHGPLAVLPEFLIQVSAIYVVFGSFGLFVLARYLRSGNRVAWAGSVLLLALIAVLHAGKRADWPLAALCAAAALWLGLQYRAFPVWPGRLALKRALLVAGAALALASLLVGALVLRLALATDQDLGSGARQFAAVLDAELHEHHLALSFALVAAVLLGLAGLLCWYQYTGSHTAPADAAAHLADRERAREIVARHGGGTLDYFALRDDKRWFFLGQSVIAYAVRGSVCLVSPDPIGPAAERGETWAEFMVFAEQRGWSVSVLGAAENWLETYERSGLRTVYLGDEAIVDSASFSLAGKKSKSLRQSHARLLRAGYRVEHVDPLRLDPAVRARLADLAGESRRGEAERGFSMTLSRLFDPADTGLLLSIAYDGAGTPQAFIQWVPAPALRGWSLDVMRRSTSGQLPGGLMDLLIIEMLGKLAGEGGGELGLNFAVLREAVAGGQQAAGGWFERLVAKQASKHAQVESLYRFNTKYDPRWQPRYAAVGTVDLWLSQGLRMAQAEGLAELPALPRLRPERA</sequence>
<evidence type="ECO:0000256" key="1">
    <source>
        <dbReference type="ARBA" id="ARBA00004651"/>
    </source>
</evidence>
<evidence type="ECO:0000313" key="9">
    <source>
        <dbReference type="Proteomes" id="UP000252167"/>
    </source>
</evidence>
<protein>
    <recommendedName>
        <fullName evidence="7">Phosphatidylglycerol lysyltransferase C-terminal domain-containing protein</fullName>
    </recommendedName>
</protein>
<feature type="transmembrane region" description="Helical" evidence="6">
    <location>
        <begin position="21"/>
        <end position="39"/>
    </location>
</feature>
<keyword evidence="3 6" id="KW-0812">Transmembrane</keyword>
<reference evidence="8 9" key="1">
    <citation type="submission" date="2018-01" db="EMBL/GenBank/DDBJ databases">
        <title>Glutamicibacter soli strain NHPC-3 Whole genome sequence and assembly.</title>
        <authorList>
            <person name="Choudhury P."/>
            <person name="Gupta D."/>
            <person name="Sengupta K."/>
            <person name="Jawed A."/>
            <person name="Sultana N."/>
            <person name="Saha P."/>
        </authorList>
    </citation>
    <scope>NUCLEOTIDE SEQUENCE [LARGE SCALE GENOMIC DNA]</scope>
    <source>
        <strain evidence="8 9">NHPC-3</strain>
    </source>
</reference>
<evidence type="ECO:0000256" key="2">
    <source>
        <dbReference type="ARBA" id="ARBA00022475"/>
    </source>
</evidence>
<evidence type="ECO:0000256" key="5">
    <source>
        <dbReference type="ARBA" id="ARBA00023136"/>
    </source>
</evidence>
<proteinExistence type="predicted"/>
<comment type="caution">
    <text evidence="8">The sequence shown here is derived from an EMBL/GenBank/DDBJ whole genome shotgun (WGS) entry which is preliminary data.</text>
</comment>
<accession>A0A365Y7L5</accession>
<dbReference type="InterPro" id="IPR024320">
    <property type="entry name" value="LPG_synthase_C"/>
</dbReference>
<dbReference type="EMBL" id="POAF01000013">
    <property type="protein sequence ID" value="RBL98641.1"/>
    <property type="molecule type" value="Genomic_DNA"/>
</dbReference>
<comment type="subcellular location">
    <subcellularLocation>
        <location evidence="1">Cell membrane</location>
        <topology evidence="1">Multi-pass membrane protein</topology>
    </subcellularLocation>
</comment>
<keyword evidence="4 6" id="KW-1133">Transmembrane helix</keyword>
<gene>
    <name evidence="8" type="ORF">C1H84_17285</name>
</gene>
<keyword evidence="9" id="KW-1185">Reference proteome</keyword>
<feature type="transmembrane region" description="Helical" evidence="6">
    <location>
        <begin position="85"/>
        <end position="102"/>
    </location>
</feature>
<dbReference type="RefSeq" id="WP_146956198.1">
    <property type="nucleotide sequence ID" value="NZ_POAF01000013.1"/>
</dbReference>
<dbReference type="GO" id="GO:0055091">
    <property type="term" value="P:phospholipid homeostasis"/>
    <property type="evidence" value="ECO:0007669"/>
    <property type="project" value="TreeGrafter"/>
</dbReference>
<name>A0A365Y7L5_9MICC</name>
<feature type="transmembrane region" description="Helical" evidence="6">
    <location>
        <begin position="190"/>
        <end position="211"/>
    </location>
</feature>
<dbReference type="PANTHER" id="PTHR34697">
    <property type="entry name" value="PHOSPHATIDYLGLYCEROL LYSYLTRANSFERASE"/>
    <property type="match status" value="1"/>
</dbReference>
<evidence type="ECO:0000256" key="4">
    <source>
        <dbReference type="ARBA" id="ARBA00022989"/>
    </source>
</evidence>
<dbReference type="InterPro" id="IPR051211">
    <property type="entry name" value="PG_lysyltransferase"/>
</dbReference>
<dbReference type="GO" id="GO:0016755">
    <property type="term" value="F:aminoacyltransferase activity"/>
    <property type="evidence" value="ECO:0007669"/>
    <property type="project" value="TreeGrafter"/>
</dbReference>